<keyword evidence="2" id="KW-1185">Reference proteome</keyword>
<dbReference type="Proteomes" id="UP001164539">
    <property type="component" value="Chromosome 1"/>
</dbReference>
<gene>
    <name evidence="1" type="ORF">OWV82_000285</name>
</gene>
<protein>
    <submittedName>
        <fullName evidence="1">Uncharacterized protein</fullName>
    </submittedName>
</protein>
<name>A0ACC1YTT0_MELAZ</name>
<proteinExistence type="predicted"/>
<sequence>MNTNSIVFMPILSTSLSWLLLNSGTPSVLGTFLTPKLRESLSVVLPPLLTTASRSLSNSSTRLSAGSENSQTRLLLLTPNWA</sequence>
<reference evidence="1 2" key="1">
    <citation type="journal article" date="2023" name="Science">
        <title>Complex scaffold remodeling in plant triterpene biosynthesis.</title>
        <authorList>
            <person name="De La Pena R."/>
            <person name="Hodgson H."/>
            <person name="Liu J.C."/>
            <person name="Stephenson M.J."/>
            <person name="Martin A.C."/>
            <person name="Owen C."/>
            <person name="Harkess A."/>
            <person name="Leebens-Mack J."/>
            <person name="Jimenez L.E."/>
            <person name="Osbourn A."/>
            <person name="Sattely E.S."/>
        </authorList>
    </citation>
    <scope>NUCLEOTIDE SEQUENCE [LARGE SCALE GENOMIC DNA]</scope>
    <source>
        <strain evidence="2">cv. JPN11</strain>
        <tissue evidence="1">Leaf</tissue>
    </source>
</reference>
<evidence type="ECO:0000313" key="1">
    <source>
        <dbReference type="EMBL" id="KAJ4727132.1"/>
    </source>
</evidence>
<comment type="caution">
    <text evidence="1">The sequence shown here is derived from an EMBL/GenBank/DDBJ whole genome shotgun (WGS) entry which is preliminary data.</text>
</comment>
<organism evidence="1 2">
    <name type="scientific">Melia azedarach</name>
    <name type="common">Chinaberry tree</name>
    <dbReference type="NCBI Taxonomy" id="155640"/>
    <lineage>
        <taxon>Eukaryota</taxon>
        <taxon>Viridiplantae</taxon>
        <taxon>Streptophyta</taxon>
        <taxon>Embryophyta</taxon>
        <taxon>Tracheophyta</taxon>
        <taxon>Spermatophyta</taxon>
        <taxon>Magnoliopsida</taxon>
        <taxon>eudicotyledons</taxon>
        <taxon>Gunneridae</taxon>
        <taxon>Pentapetalae</taxon>
        <taxon>rosids</taxon>
        <taxon>malvids</taxon>
        <taxon>Sapindales</taxon>
        <taxon>Meliaceae</taxon>
        <taxon>Melia</taxon>
    </lineage>
</organism>
<evidence type="ECO:0000313" key="2">
    <source>
        <dbReference type="Proteomes" id="UP001164539"/>
    </source>
</evidence>
<accession>A0ACC1YTT0</accession>
<dbReference type="EMBL" id="CM051394">
    <property type="protein sequence ID" value="KAJ4727132.1"/>
    <property type="molecule type" value="Genomic_DNA"/>
</dbReference>